<dbReference type="RefSeq" id="WP_145642341.1">
    <property type="nucleotide sequence ID" value="NZ_VIWP01000011.1"/>
</dbReference>
<dbReference type="Pfam" id="PF00126">
    <property type="entry name" value="HTH_1"/>
    <property type="match status" value="1"/>
</dbReference>
<dbReference type="GO" id="GO:0003700">
    <property type="term" value="F:DNA-binding transcription factor activity"/>
    <property type="evidence" value="ECO:0007669"/>
    <property type="project" value="InterPro"/>
</dbReference>
<dbReference type="PANTHER" id="PTHR30537">
    <property type="entry name" value="HTH-TYPE TRANSCRIPTIONAL REGULATOR"/>
    <property type="match status" value="1"/>
</dbReference>
<keyword evidence="3" id="KW-0238">DNA-binding</keyword>
<evidence type="ECO:0000313" key="9">
    <source>
        <dbReference type="EMBL" id="TWF47541.1"/>
    </source>
</evidence>
<comment type="function">
    <text evidence="5">Transcriptional regulator of the ttuABCDE tartrate utilization operon.</text>
</comment>
<organism evidence="9 10">
    <name type="scientific">Neorhizobium alkalisoli</name>
    <dbReference type="NCBI Taxonomy" id="528178"/>
    <lineage>
        <taxon>Bacteria</taxon>
        <taxon>Pseudomonadati</taxon>
        <taxon>Pseudomonadota</taxon>
        <taxon>Alphaproteobacteria</taxon>
        <taxon>Hyphomicrobiales</taxon>
        <taxon>Rhizobiaceae</taxon>
        <taxon>Rhizobium/Agrobacterium group</taxon>
        <taxon>Neorhizobium</taxon>
    </lineage>
</organism>
<dbReference type="InterPro" id="IPR036388">
    <property type="entry name" value="WH-like_DNA-bd_sf"/>
</dbReference>
<comment type="similarity">
    <text evidence="1">Belongs to the LysR transcriptional regulatory family.</text>
</comment>
<dbReference type="Proteomes" id="UP000320653">
    <property type="component" value="Unassembled WGS sequence"/>
</dbReference>
<dbReference type="GO" id="GO:0006351">
    <property type="term" value="P:DNA-templated transcription"/>
    <property type="evidence" value="ECO:0007669"/>
    <property type="project" value="TreeGrafter"/>
</dbReference>
<keyword evidence="4" id="KW-0804">Transcription</keyword>
<dbReference type="SUPFAM" id="SSF46785">
    <property type="entry name" value="Winged helix' DNA-binding domain"/>
    <property type="match status" value="1"/>
</dbReference>
<evidence type="ECO:0000256" key="6">
    <source>
        <dbReference type="ARBA" id="ARBA00067332"/>
    </source>
</evidence>
<dbReference type="GO" id="GO:0043565">
    <property type="term" value="F:sequence-specific DNA binding"/>
    <property type="evidence" value="ECO:0007669"/>
    <property type="project" value="TreeGrafter"/>
</dbReference>
<accession>A0A561QB21</accession>
<dbReference type="InterPro" id="IPR036390">
    <property type="entry name" value="WH_DNA-bd_sf"/>
</dbReference>
<dbReference type="PROSITE" id="PS50931">
    <property type="entry name" value="HTH_LYSR"/>
    <property type="match status" value="1"/>
</dbReference>
<dbReference type="Pfam" id="PF03466">
    <property type="entry name" value="LysR_substrate"/>
    <property type="match status" value="1"/>
</dbReference>
<dbReference type="OrthoDB" id="9786526at2"/>
<evidence type="ECO:0000256" key="1">
    <source>
        <dbReference type="ARBA" id="ARBA00009437"/>
    </source>
</evidence>
<dbReference type="Gene3D" id="1.10.10.10">
    <property type="entry name" value="Winged helix-like DNA-binding domain superfamily/Winged helix DNA-binding domain"/>
    <property type="match status" value="1"/>
</dbReference>
<evidence type="ECO:0000256" key="5">
    <source>
        <dbReference type="ARBA" id="ARBA00054626"/>
    </source>
</evidence>
<protein>
    <recommendedName>
        <fullName evidence="6">HTH-type transcriptional regulator TtuA</fullName>
    </recommendedName>
    <alternativeName>
        <fullName evidence="7">Tartrate utilization transcriptional regulator</fullName>
    </alternativeName>
</protein>
<comment type="caution">
    <text evidence="9">The sequence shown here is derived from an EMBL/GenBank/DDBJ whole genome shotgun (WGS) entry which is preliminary data.</text>
</comment>
<dbReference type="AlphaFoldDB" id="A0A561QB21"/>
<dbReference type="Gene3D" id="3.40.190.290">
    <property type="match status" value="1"/>
</dbReference>
<dbReference type="InterPro" id="IPR058163">
    <property type="entry name" value="LysR-type_TF_proteobact-type"/>
</dbReference>
<dbReference type="InterPro" id="IPR000847">
    <property type="entry name" value="LysR_HTH_N"/>
</dbReference>
<dbReference type="SUPFAM" id="SSF53850">
    <property type="entry name" value="Periplasmic binding protein-like II"/>
    <property type="match status" value="1"/>
</dbReference>
<evidence type="ECO:0000256" key="4">
    <source>
        <dbReference type="ARBA" id="ARBA00023163"/>
    </source>
</evidence>
<dbReference type="PANTHER" id="PTHR30537:SF5">
    <property type="entry name" value="HTH-TYPE TRANSCRIPTIONAL ACTIVATOR TTDR-RELATED"/>
    <property type="match status" value="1"/>
</dbReference>
<evidence type="ECO:0000256" key="2">
    <source>
        <dbReference type="ARBA" id="ARBA00023015"/>
    </source>
</evidence>
<dbReference type="InterPro" id="IPR005119">
    <property type="entry name" value="LysR_subst-bd"/>
</dbReference>
<gene>
    <name evidence="9" type="ORF">FHW37_11144</name>
</gene>
<dbReference type="FunFam" id="1.10.10.10:FF:000001">
    <property type="entry name" value="LysR family transcriptional regulator"/>
    <property type="match status" value="1"/>
</dbReference>
<evidence type="ECO:0000313" key="10">
    <source>
        <dbReference type="Proteomes" id="UP000320653"/>
    </source>
</evidence>
<evidence type="ECO:0000256" key="7">
    <source>
        <dbReference type="ARBA" id="ARBA00083243"/>
    </source>
</evidence>
<proteinExistence type="inferred from homology"/>
<reference evidence="9 10" key="1">
    <citation type="submission" date="2019-06" db="EMBL/GenBank/DDBJ databases">
        <title>Sorghum-associated microbial communities from plants grown in Nebraska, USA.</title>
        <authorList>
            <person name="Schachtman D."/>
        </authorList>
    </citation>
    <scope>NUCLEOTIDE SEQUENCE [LARGE SCALE GENOMIC DNA]</scope>
    <source>
        <strain evidence="9 10">1225</strain>
    </source>
</reference>
<dbReference type="EMBL" id="VIWP01000011">
    <property type="protein sequence ID" value="TWF47541.1"/>
    <property type="molecule type" value="Genomic_DNA"/>
</dbReference>
<dbReference type="CDD" id="cd08422">
    <property type="entry name" value="PBP2_CrgA_like"/>
    <property type="match status" value="1"/>
</dbReference>
<name>A0A561QB21_9HYPH</name>
<keyword evidence="2" id="KW-0805">Transcription regulation</keyword>
<keyword evidence="10" id="KW-1185">Reference proteome</keyword>
<feature type="domain" description="HTH lysR-type" evidence="8">
    <location>
        <begin position="13"/>
        <end position="62"/>
    </location>
</feature>
<evidence type="ECO:0000259" key="8">
    <source>
        <dbReference type="PROSITE" id="PS50931"/>
    </source>
</evidence>
<sequence>MEKIAYLPGISEFVASAKTGSFSGAARALGVSVAHISRTVAKLEADLGVQLITRSTRSSILTDQGQQFFSRCSSILEAYDEARDIARAATAISGRIRISMGGHYAETVLTPQLARFCADHPGVSIDLEMTSRNVAMIEENFDLAVRAGPLAQSTLIARKHAGFRLRTLAAPGHVPDAIEDPGDLHPSSCMSLGGRDWVFSRKGEIRVLKPEGRVNTNSGTLLVSSAIERCGIAQVPSYYGQAELESGRLVELFPEWTASEEFEFFLVYPEQRHLPARVRALIDYLVAQAGR</sequence>
<evidence type="ECO:0000256" key="3">
    <source>
        <dbReference type="ARBA" id="ARBA00023125"/>
    </source>
</evidence>